<dbReference type="PANTHER" id="PTHR30055">
    <property type="entry name" value="HTH-TYPE TRANSCRIPTIONAL REGULATOR RUTR"/>
    <property type="match status" value="1"/>
</dbReference>
<dbReference type="InterPro" id="IPR001647">
    <property type="entry name" value="HTH_TetR"/>
</dbReference>
<proteinExistence type="predicted"/>
<dbReference type="Pfam" id="PF00440">
    <property type="entry name" value="TetR_N"/>
    <property type="match status" value="1"/>
</dbReference>
<feature type="domain" description="HTH tetR-type" evidence="3">
    <location>
        <begin position="2"/>
        <end position="62"/>
    </location>
</feature>
<dbReference type="SUPFAM" id="SSF48498">
    <property type="entry name" value="Tetracyclin repressor-like, C-terminal domain"/>
    <property type="match status" value="1"/>
</dbReference>
<dbReference type="SUPFAM" id="SSF46689">
    <property type="entry name" value="Homeodomain-like"/>
    <property type="match status" value="1"/>
</dbReference>
<reference evidence="4 5" key="1">
    <citation type="submission" date="2018-05" db="EMBL/GenBank/DDBJ databases">
        <title>Genome comparison of Eubacterium sp.</title>
        <authorList>
            <person name="Feng Y."/>
            <person name="Sanchez-Andrea I."/>
            <person name="Stams A.J.M."/>
            <person name="De Vos W.M."/>
        </authorList>
    </citation>
    <scope>NUCLEOTIDE SEQUENCE [LARGE SCALE GENOMIC DNA]</scope>
    <source>
        <strain evidence="4 5">YI</strain>
    </source>
</reference>
<dbReference type="PROSITE" id="PS50977">
    <property type="entry name" value="HTH_TETR_2"/>
    <property type="match status" value="1"/>
</dbReference>
<dbReference type="EMBL" id="CP029487">
    <property type="protein sequence ID" value="QCT70330.1"/>
    <property type="molecule type" value="Genomic_DNA"/>
</dbReference>
<evidence type="ECO:0000256" key="2">
    <source>
        <dbReference type="PROSITE-ProRule" id="PRU00335"/>
    </source>
</evidence>
<dbReference type="InterPro" id="IPR036271">
    <property type="entry name" value="Tet_transcr_reg_TetR-rel_C_sf"/>
</dbReference>
<gene>
    <name evidence="4" type="ORF">CPZ25_003030</name>
</gene>
<keyword evidence="1 2" id="KW-0238">DNA-binding</keyword>
<dbReference type="GO" id="GO:0000976">
    <property type="term" value="F:transcription cis-regulatory region binding"/>
    <property type="evidence" value="ECO:0007669"/>
    <property type="project" value="TreeGrafter"/>
</dbReference>
<protein>
    <submittedName>
        <fullName evidence="4">TetR/AcrR family transcriptional regulator</fullName>
    </submittedName>
</protein>
<accession>A0A4P9C4S5</accession>
<evidence type="ECO:0000313" key="4">
    <source>
        <dbReference type="EMBL" id="QCT70330.1"/>
    </source>
</evidence>
<dbReference type="GO" id="GO:0003700">
    <property type="term" value="F:DNA-binding transcription factor activity"/>
    <property type="evidence" value="ECO:0007669"/>
    <property type="project" value="TreeGrafter"/>
</dbReference>
<dbReference type="InterPro" id="IPR050109">
    <property type="entry name" value="HTH-type_TetR-like_transc_reg"/>
</dbReference>
<dbReference type="RefSeq" id="WP_058694674.1">
    <property type="nucleotide sequence ID" value="NZ_CABJDW020000005.1"/>
</dbReference>
<evidence type="ECO:0000259" key="3">
    <source>
        <dbReference type="PROSITE" id="PS50977"/>
    </source>
</evidence>
<dbReference type="Gene3D" id="1.10.357.10">
    <property type="entry name" value="Tetracycline Repressor, domain 2"/>
    <property type="match status" value="1"/>
</dbReference>
<organism evidence="4 5">
    <name type="scientific">Eubacterium maltosivorans</name>
    <dbReference type="NCBI Taxonomy" id="2041044"/>
    <lineage>
        <taxon>Bacteria</taxon>
        <taxon>Bacillati</taxon>
        <taxon>Bacillota</taxon>
        <taxon>Clostridia</taxon>
        <taxon>Eubacteriales</taxon>
        <taxon>Eubacteriaceae</taxon>
        <taxon>Eubacterium</taxon>
    </lineage>
</organism>
<dbReference type="PRINTS" id="PR00455">
    <property type="entry name" value="HTHTETR"/>
</dbReference>
<feature type="DNA-binding region" description="H-T-H motif" evidence="2">
    <location>
        <begin position="25"/>
        <end position="44"/>
    </location>
</feature>
<dbReference type="InterPro" id="IPR009057">
    <property type="entry name" value="Homeodomain-like_sf"/>
</dbReference>
<evidence type="ECO:0000313" key="5">
    <source>
        <dbReference type="Proteomes" id="UP000218387"/>
    </source>
</evidence>
<name>A0A4P9C4S5_EUBML</name>
<dbReference type="KEGG" id="emt:CPZ25_003030"/>
<dbReference type="AlphaFoldDB" id="A0A4P9C4S5"/>
<keyword evidence="5" id="KW-1185">Reference proteome</keyword>
<dbReference type="PANTHER" id="PTHR30055:SF226">
    <property type="entry name" value="HTH-TYPE TRANSCRIPTIONAL REGULATOR PKSA"/>
    <property type="match status" value="1"/>
</dbReference>
<dbReference type="Proteomes" id="UP000218387">
    <property type="component" value="Chromosome"/>
</dbReference>
<evidence type="ECO:0000256" key="1">
    <source>
        <dbReference type="ARBA" id="ARBA00023125"/>
    </source>
</evidence>
<sequence>MDETKQKIMDATMELVRDKGYAATTTKDIAREAGVNECTIFRKFRGKKDIILSAMEEKRWRPEPGPGILEKVTYALEPDLRLFMRTYLEQITADFVGLSIGLRAPQIYEETAPLIMKTPKSFMDALKAYFKEMAARGKIAETDFDCLAMTIFSATFGYTFLTASFENRLTPVEQEAYIEKSVSLFVRGIERQ</sequence>